<dbReference type="Gene3D" id="3.40.630.10">
    <property type="entry name" value="Zn peptidases"/>
    <property type="match status" value="1"/>
</dbReference>
<keyword evidence="18" id="KW-0458">Lysosome</keyword>
<keyword evidence="10" id="KW-0732">Signal</keyword>
<evidence type="ECO:0000313" key="22">
    <source>
        <dbReference type="EMBL" id="VAV91325.1"/>
    </source>
</evidence>
<accession>A0A3B0S7Z8</accession>
<evidence type="ECO:0000256" key="12">
    <source>
        <dbReference type="ARBA" id="ARBA00022824"/>
    </source>
</evidence>
<keyword evidence="14" id="KW-0333">Golgi apparatus</keyword>
<evidence type="ECO:0000256" key="3">
    <source>
        <dbReference type="ARBA" id="ARBA00004555"/>
    </source>
</evidence>
<dbReference type="InterPro" id="IPR007484">
    <property type="entry name" value="Peptidase_M28"/>
</dbReference>
<keyword evidence="12" id="KW-0256">Endoplasmic reticulum</keyword>
<dbReference type="GO" id="GO:0004180">
    <property type="term" value="F:carboxypeptidase activity"/>
    <property type="evidence" value="ECO:0007669"/>
    <property type="project" value="UniProtKB-KW"/>
</dbReference>
<proteinExistence type="predicted"/>
<dbReference type="Gene3D" id="3.50.30.30">
    <property type="match status" value="1"/>
</dbReference>
<evidence type="ECO:0000256" key="17">
    <source>
        <dbReference type="ARBA" id="ARBA00023180"/>
    </source>
</evidence>
<dbReference type="GO" id="GO:0005794">
    <property type="term" value="C:Golgi apparatus"/>
    <property type="evidence" value="ECO:0007669"/>
    <property type="project" value="UniProtKB-SubCell"/>
</dbReference>
<keyword evidence="13" id="KW-0862">Zinc</keyword>
<feature type="domain" description="Peptidase M28" evidence="21">
    <location>
        <begin position="263"/>
        <end position="449"/>
    </location>
</feature>
<evidence type="ECO:0000256" key="11">
    <source>
        <dbReference type="ARBA" id="ARBA00022801"/>
    </source>
</evidence>
<dbReference type="GO" id="GO:0004177">
    <property type="term" value="F:aminopeptidase activity"/>
    <property type="evidence" value="ECO:0007669"/>
    <property type="project" value="UniProtKB-KW"/>
</dbReference>
<sequence length="466" mass="50096">MTSLIKTAVLSFMAIFLATSVHAQSLSEQDRAQIMALKKTALSSNLAYEIDESLTTEVGPRRVGTPGDKLGTTWAVAKMKQLGFDKVWTEEVTHYVWHRGTIEARIISPYPQKMVAIALGGSVGTTKSGLNAEVVEFADFAALKAAAPGSLDGKIAYVSYRMERKINGAGYRPAVISRGAGPSVAASKGALALIIRSVGTDNNRLGHTGGLRYKDGITKIPAAALSGPDADLLSNQIRRGKPVKVFLKLTAERRDDTPVITHNVIGEVTGRTHPNEYVVMGAHLDSWDVGTGAVDDGIGVSITLAAAHYIANLPQRPKRTIRVILFAAEEVGLVGAKEYVRKHENDMVNHMIGAEWDFGTGRIYEMTPGVGPAALNAVRELADLLAPLGVSLSAKNDAKGQSDMGALGNKGMPAINFNPDGMDYFDYHHTQNDTLDKVDAEALKQNTAVYVIYSYFAAQSGIDFRR</sequence>
<evidence type="ECO:0000256" key="15">
    <source>
        <dbReference type="ARBA" id="ARBA00023049"/>
    </source>
</evidence>
<dbReference type="Pfam" id="PF04389">
    <property type="entry name" value="Peptidase_M28"/>
    <property type="match status" value="1"/>
</dbReference>
<dbReference type="InterPro" id="IPR039866">
    <property type="entry name" value="CPQ"/>
</dbReference>
<evidence type="ECO:0000256" key="6">
    <source>
        <dbReference type="ARBA" id="ARBA00022525"/>
    </source>
</evidence>
<evidence type="ECO:0000256" key="10">
    <source>
        <dbReference type="ARBA" id="ARBA00022729"/>
    </source>
</evidence>
<dbReference type="PANTHER" id="PTHR12053">
    <property type="entry name" value="PROTEASE FAMILY M28 PLASMA GLUTAMATE CARBOXYPEPTIDASE-RELATED"/>
    <property type="match status" value="1"/>
</dbReference>
<reference evidence="22" key="1">
    <citation type="submission" date="2018-06" db="EMBL/GenBank/DDBJ databases">
        <authorList>
            <person name="Zhirakovskaya E."/>
        </authorList>
    </citation>
    <scope>NUCLEOTIDE SEQUENCE</scope>
</reference>
<evidence type="ECO:0000259" key="21">
    <source>
        <dbReference type="Pfam" id="PF04389"/>
    </source>
</evidence>
<evidence type="ECO:0000256" key="18">
    <source>
        <dbReference type="ARBA" id="ARBA00023228"/>
    </source>
</evidence>
<keyword evidence="9" id="KW-0479">Metal-binding</keyword>
<evidence type="ECO:0000256" key="9">
    <source>
        <dbReference type="ARBA" id="ARBA00022723"/>
    </source>
</evidence>
<keyword evidence="7" id="KW-0121">Carboxypeptidase</keyword>
<keyword evidence="15" id="KW-0482">Metalloprotease</keyword>
<keyword evidence="11" id="KW-0378">Hydrolase</keyword>
<evidence type="ECO:0000256" key="1">
    <source>
        <dbReference type="ARBA" id="ARBA00004240"/>
    </source>
</evidence>
<keyword evidence="17" id="KW-0325">Glycoprotein</keyword>
<dbReference type="GO" id="GO:0005764">
    <property type="term" value="C:lysosome"/>
    <property type="evidence" value="ECO:0007669"/>
    <property type="project" value="UniProtKB-SubCell"/>
</dbReference>
<protein>
    <recommendedName>
        <fullName evidence="5">Carboxypeptidase Q</fullName>
    </recommendedName>
    <alternativeName>
        <fullName evidence="20">Plasma glutamate carboxypeptidase</fullName>
    </alternativeName>
</protein>
<organism evidence="22">
    <name type="scientific">hydrothermal vent metagenome</name>
    <dbReference type="NCBI Taxonomy" id="652676"/>
    <lineage>
        <taxon>unclassified sequences</taxon>
        <taxon>metagenomes</taxon>
        <taxon>ecological metagenomes</taxon>
    </lineage>
</organism>
<dbReference type="PANTHER" id="PTHR12053:SF3">
    <property type="entry name" value="CARBOXYPEPTIDASE Q"/>
    <property type="match status" value="1"/>
</dbReference>
<dbReference type="GO" id="GO:0005783">
    <property type="term" value="C:endoplasmic reticulum"/>
    <property type="evidence" value="ECO:0007669"/>
    <property type="project" value="UniProtKB-SubCell"/>
</dbReference>
<dbReference type="GO" id="GO:0070573">
    <property type="term" value="F:metallodipeptidase activity"/>
    <property type="evidence" value="ECO:0007669"/>
    <property type="project" value="InterPro"/>
</dbReference>
<dbReference type="AlphaFoldDB" id="A0A3B0S7Z8"/>
<evidence type="ECO:0000256" key="5">
    <source>
        <dbReference type="ARBA" id="ARBA00014116"/>
    </source>
</evidence>
<evidence type="ECO:0000256" key="8">
    <source>
        <dbReference type="ARBA" id="ARBA00022670"/>
    </source>
</evidence>
<gene>
    <name evidence="22" type="ORF">MNBD_ALPHA02-563</name>
</gene>
<evidence type="ECO:0000256" key="16">
    <source>
        <dbReference type="ARBA" id="ARBA00023145"/>
    </source>
</evidence>
<comment type="subunit">
    <text evidence="19">Homodimer. The monomeric form is inactive while the homodimer is active.</text>
</comment>
<keyword evidence="8" id="KW-0645">Protease</keyword>
<evidence type="ECO:0000256" key="14">
    <source>
        <dbReference type="ARBA" id="ARBA00023034"/>
    </source>
</evidence>
<keyword evidence="16" id="KW-0865">Zymogen</keyword>
<dbReference type="GO" id="GO:0006508">
    <property type="term" value="P:proteolysis"/>
    <property type="evidence" value="ECO:0007669"/>
    <property type="project" value="UniProtKB-KW"/>
</dbReference>
<evidence type="ECO:0000256" key="13">
    <source>
        <dbReference type="ARBA" id="ARBA00022833"/>
    </source>
</evidence>
<keyword evidence="6" id="KW-0964">Secreted</keyword>
<name>A0A3B0S7Z8_9ZZZZ</name>
<dbReference type="SUPFAM" id="SSF53187">
    <property type="entry name" value="Zn-dependent exopeptidases"/>
    <property type="match status" value="1"/>
</dbReference>
<dbReference type="EMBL" id="UOED01000066">
    <property type="protein sequence ID" value="VAV91325.1"/>
    <property type="molecule type" value="Genomic_DNA"/>
</dbReference>
<evidence type="ECO:0000256" key="19">
    <source>
        <dbReference type="ARBA" id="ARBA00025833"/>
    </source>
</evidence>
<comment type="subcellular location">
    <subcellularLocation>
        <location evidence="1">Endoplasmic reticulum</location>
    </subcellularLocation>
    <subcellularLocation>
        <location evidence="3">Golgi apparatus</location>
    </subcellularLocation>
    <subcellularLocation>
        <location evidence="2">Lysosome</location>
    </subcellularLocation>
    <subcellularLocation>
        <location evidence="4">Secreted</location>
    </subcellularLocation>
</comment>
<evidence type="ECO:0000256" key="4">
    <source>
        <dbReference type="ARBA" id="ARBA00004613"/>
    </source>
</evidence>
<keyword evidence="22" id="KW-0031">Aminopeptidase</keyword>
<dbReference type="GO" id="GO:0005576">
    <property type="term" value="C:extracellular region"/>
    <property type="evidence" value="ECO:0007669"/>
    <property type="project" value="UniProtKB-SubCell"/>
</dbReference>
<evidence type="ECO:0000256" key="2">
    <source>
        <dbReference type="ARBA" id="ARBA00004371"/>
    </source>
</evidence>
<evidence type="ECO:0000256" key="7">
    <source>
        <dbReference type="ARBA" id="ARBA00022645"/>
    </source>
</evidence>
<evidence type="ECO:0000256" key="20">
    <source>
        <dbReference type="ARBA" id="ARBA00033328"/>
    </source>
</evidence>
<dbReference type="GO" id="GO:0046872">
    <property type="term" value="F:metal ion binding"/>
    <property type="evidence" value="ECO:0007669"/>
    <property type="project" value="UniProtKB-KW"/>
</dbReference>